<keyword evidence="1" id="KW-0614">Plasmid</keyword>
<accession>A0ABY9MAF6</accession>
<organism evidence="1 2">
    <name type="scientific">Achromobacter seleniivolatilans</name>
    <dbReference type="NCBI Taxonomy" id="3047478"/>
    <lineage>
        <taxon>Bacteria</taxon>
        <taxon>Pseudomonadati</taxon>
        <taxon>Pseudomonadota</taxon>
        <taxon>Betaproteobacteria</taxon>
        <taxon>Burkholderiales</taxon>
        <taxon>Alcaligenaceae</taxon>
        <taxon>Achromobacter</taxon>
    </lineage>
</organism>
<sequence length="283" mass="31466">MANPSQTAQHACEQILIEDRRYNTEHNIWPSQVIVVDRLLARRFELLEAYEELHSKLDPHPRALWAFFDVLLGAAALWNPERIARARAGRTELVATNADIALKAAELAKLLRQREQLHNTSGFKSYTYYHVVDVIAAAARDNYLFRSHVQESLDALRSHFDLKYWPYLADVIEAIAHDAQDTAAEPSDPVTAAATAARRASLVDFFKAWFAGIEQNRMSRGGFLPPSIKLSDATLAALVNCALDLDPDVSVDGPYVKRLRQGLRQAQAAARAPSHDGGNGISD</sequence>
<dbReference type="RefSeq" id="WP_306951986.1">
    <property type="nucleotide sequence ID" value="NZ_CP132977.1"/>
</dbReference>
<evidence type="ECO:0000313" key="2">
    <source>
        <dbReference type="Proteomes" id="UP001234798"/>
    </source>
</evidence>
<name>A0ABY9MAF6_9BURK</name>
<keyword evidence="2" id="KW-1185">Reference proteome</keyword>
<dbReference type="Proteomes" id="UP001234798">
    <property type="component" value="Plasmid unnamed"/>
</dbReference>
<geneLocation type="plasmid" evidence="1 2">
    <name>unnamed</name>
</geneLocation>
<gene>
    <name evidence="1" type="ORF">RAS12_30710</name>
</gene>
<dbReference type="EMBL" id="CP132977">
    <property type="protein sequence ID" value="WMD24006.1"/>
    <property type="molecule type" value="Genomic_DNA"/>
</dbReference>
<reference evidence="1 2" key="1">
    <citation type="submission" date="2023-08" db="EMBL/GenBank/DDBJ databases">
        <title>Achromobacter seleniivolatilans sp. nov., isolated from seleniferous soil.</title>
        <authorList>
            <person name="Zhang S."/>
            <person name="Li K."/>
            <person name="Peng J."/>
            <person name="Zhao Q."/>
            <person name="Wang H."/>
            <person name="Guo Y."/>
        </authorList>
    </citation>
    <scope>NUCLEOTIDE SEQUENCE [LARGE SCALE GENOMIC DNA]</scope>
    <source>
        <strain evidence="1 2">R39</strain>
        <plasmid evidence="1 2">unnamed</plasmid>
    </source>
</reference>
<proteinExistence type="predicted"/>
<evidence type="ECO:0000313" key="1">
    <source>
        <dbReference type="EMBL" id="WMD24006.1"/>
    </source>
</evidence>
<protein>
    <submittedName>
        <fullName evidence="1">Uncharacterized protein</fullName>
    </submittedName>
</protein>